<evidence type="ECO:0000313" key="4">
    <source>
        <dbReference type="EMBL" id="AKH39521.1"/>
    </source>
</evidence>
<dbReference type="CDD" id="cd02523">
    <property type="entry name" value="PC_cytidylyltransferase"/>
    <property type="match status" value="1"/>
</dbReference>
<dbReference type="PATRIC" id="fig|44574.3.peg.1954"/>
<dbReference type="Pfam" id="PF00483">
    <property type="entry name" value="NTP_transferase"/>
    <property type="match status" value="1"/>
</dbReference>
<evidence type="ECO:0000313" key="5">
    <source>
        <dbReference type="EMBL" id="TYP86098.1"/>
    </source>
</evidence>
<evidence type="ECO:0000313" key="6">
    <source>
        <dbReference type="Proteomes" id="UP000034156"/>
    </source>
</evidence>
<dbReference type="InterPro" id="IPR029044">
    <property type="entry name" value="Nucleotide-diphossugar_trans"/>
</dbReference>
<proteinExistence type="predicted"/>
<gene>
    <name evidence="4" type="ORF">AAW31_07995</name>
    <name evidence="5" type="ORF">BCL69_103324</name>
</gene>
<dbReference type="GO" id="GO:0016301">
    <property type="term" value="F:kinase activity"/>
    <property type="evidence" value="ECO:0007669"/>
    <property type="project" value="UniProtKB-KW"/>
</dbReference>
<dbReference type="Proteomes" id="UP000324176">
    <property type="component" value="Unassembled WGS sequence"/>
</dbReference>
<keyword evidence="1 4" id="KW-0808">Transferase</keyword>
<reference evidence="4 6" key="2">
    <citation type="journal article" date="2016" name="Genome Announc.">
        <title>Genome Sequence of Nitrosomonas communis Strain Nm2, a Mesophilic Ammonia-Oxidizing Bacterium Isolated from Mediterranean Soil.</title>
        <authorList>
            <person name="Kozlowski J.A."/>
            <person name="Kits K.D."/>
            <person name="Stein L.Y."/>
        </authorList>
    </citation>
    <scope>NUCLEOTIDE SEQUENCE [LARGE SCALE GENOMIC DNA]</scope>
    <source>
        <strain evidence="4 6">Nm2</strain>
    </source>
</reference>
<keyword evidence="6" id="KW-1185">Reference proteome</keyword>
<dbReference type="Gene3D" id="3.90.550.10">
    <property type="entry name" value="Spore Coat Polysaccharide Biosynthesis Protein SpsA, Chain A"/>
    <property type="match status" value="1"/>
</dbReference>
<name>A0A0F7KJ96_9PROT</name>
<dbReference type="PANTHER" id="PTHR43584">
    <property type="entry name" value="NUCLEOTIDYL TRANSFERASE"/>
    <property type="match status" value="1"/>
</dbReference>
<organism evidence="4 6">
    <name type="scientific">Nitrosomonas communis</name>
    <dbReference type="NCBI Taxonomy" id="44574"/>
    <lineage>
        <taxon>Bacteria</taxon>
        <taxon>Pseudomonadati</taxon>
        <taxon>Pseudomonadota</taxon>
        <taxon>Betaproteobacteria</taxon>
        <taxon>Nitrosomonadales</taxon>
        <taxon>Nitrosomonadaceae</taxon>
        <taxon>Nitrosomonas</taxon>
    </lineage>
</organism>
<dbReference type="Proteomes" id="UP000034156">
    <property type="component" value="Chromosome"/>
</dbReference>
<feature type="domain" description="Nucleotidyl transferase" evidence="3">
    <location>
        <begin position="11"/>
        <end position="133"/>
    </location>
</feature>
<dbReference type="InterPro" id="IPR005835">
    <property type="entry name" value="NTP_transferase_dom"/>
</dbReference>
<evidence type="ECO:0000256" key="1">
    <source>
        <dbReference type="ARBA" id="ARBA00022679"/>
    </source>
</evidence>
<protein>
    <submittedName>
        <fullName evidence="5">Choline kinase</fullName>
    </submittedName>
    <submittedName>
        <fullName evidence="4">Nucleotidyltransferase</fullName>
    </submittedName>
</protein>
<dbReference type="AlphaFoldDB" id="A0A0F7KJ96"/>
<evidence type="ECO:0000256" key="2">
    <source>
        <dbReference type="ARBA" id="ARBA00022695"/>
    </source>
</evidence>
<evidence type="ECO:0000259" key="3">
    <source>
        <dbReference type="Pfam" id="PF00483"/>
    </source>
</evidence>
<dbReference type="EMBL" id="VNHT01000033">
    <property type="protein sequence ID" value="TYP86098.1"/>
    <property type="molecule type" value="Genomic_DNA"/>
</dbReference>
<evidence type="ECO:0000313" key="7">
    <source>
        <dbReference type="Proteomes" id="UP000324176"/>
    </source>
</evidence>
<dbReference type="OrthoDB" id="9803871at2"/>
<dbReference type="InterPro" id="IPR050065">
    <property type="entry name" value="GlmU-like"/>
</dbReference>
<sequence>MTNKKSPIPVKAIVLSAGQGRRLLPLTENTPKCLLPVFGKPVIAWQIDALLRAGIENITVIVGFQVGKVEALLAERYADHPQVRTRFNPFFEVADNLASCWIARDEMTDDFLLLNGDTLFDADLLSCVLHAEMAPITLCVDFKQIFDEDDMKVELDTEGWVRHVSKELTAEQTNAESIGLIYFRKQGVQLFRAAVEHALRDPARLKSWYLSIIDKLAQQRLVNSCSVHGCHWGEIDFIDDLRRTETLFAIQGDALKKANPMESVVGDKTLPSSI</sequence>
<keyword evidence="2" id="KW-0548">Nucleotidyltransferase</keyword>
<dbReference type="EMBL" id="CP011451">
    <property type="protein sequence ID" value="AKH39521.1"/>
    <property type="molecule type" value="Genomic_DNA"/>
</dbReference>
<reference evidence="5 7" key="3">
    <citation type="submission" date="2019-07" db="EMBL/GenBank/DDBJ databases">
        <title>Active sludge and wastewater microbial communities from Klosterneuburg, Austria.</title>
        <authorList>
            <person name="Wagner M."/>
        </authorList>
    </citation>
    <scope>NUCLEOTIDE SEQUENCE [LARGE SCALE GENOMIC DNA]</scope>
    <source>
        <strain evidence="5 7">Nm2</strain>
    </source>
</reference>
<dbReference type="RefSeq" id="WP_046851612.1">
    <property type="nucleotide sequence ID" value="NZ_VNHT01000033.1"/>
</dbReference>
<keyword evidence="5" id="KW-0418">Kinase</keyword>
<dbReference type="PANTHER" id="PTHR43584:SF5">
    <property type="entry name" value="PROTEIN LICC"/>
    <property type="match status" value="1"/>
</dbReference>
<dbReference type="GO" id="GO:0016779">
    <property type="term" value="F:nucleotidyltransferase activity"/>
    <property type="evidence" value="ECO:0007669"/>
    <property type="project" value="UniProtKB-KW"/>
</dbReference>
<dbReference type="SUPFAM" id="SSF53448">
    <property type="entry name" value="Nucleotide-diphospho-sugar transferases"/>
    <property type="match status" value="1"/>
</dbReference>
<accession>A0A0F7KJ96</accession>
<reference evidence="6" key="1">
    <citation type="submission" date="2015-05" db="EMBL/GenBank/DDBJ databases">
        <title>Draft genome of Nitrosomonas communis strain Nm2.</title>
        <authorList>
            <person name="Kozlowski J.A."/>
            <person name="Kits K.D."/>
            <person name="Stein L.Y."/>
        </authorList>
    </citation>
    <scope>NUCLEOTIDE SEQUENCE [LARGE SCALE GENOMIC DNA]</scope>
    <source>
        <strain evidence="6">Nm2</strain>
    </source>
</reference>
<dbReference type="KEGG" id="nco:AAW31_07995"/>